<evidence type="ECO:0000313" key="2">
    <source>
        <dbReference type="EMBL" id="ACR36942.1"/>
    </source>
</evidence>
<dbReference type="EMBL" id="BT086589">
    <property type="protein sequence ID" value="ACR36942.1"/>
    <property type="molecule type" value="mRNA"/>
</dbReference>
<evidence type="ECO:0000256" key="1">
    <source>
        <dbReference type="SAM" id="MobiDB-lite"/>
    </source>
</evidence>
<reference evidence="2" key="2">
    <citation type="submission" date="2012-06" db="EMBL/GenBank/DDBJ databases">
        <authorList>
            <person name="Yu Y."/>
            <person name="Currie J."/>
            <person name="Lomeli R."/>
            <person name="Angelova A."/>
            <person name="Collura K."/>
            <person name="Wissotski M."/>
            <person name="Campos D."/>
            <person name="Kudrna D."/>
            <person name="Golser W."/>
            <person name="Ashely E."/>
            <person name="Descour A."/>
            <person name="Fernandes J."/>
            <person name="Soderlund C."/>
            <person name="Walbot V."/>
        </authorList>
    </citation>
    <scope>NUCLEOTIDE SEQUENCE</scope>
    <source>
        <strain evidence="2">B73</strain>
    </source>
</reference>
<sequence>MEYLYRRNTCSETFTLERYASGSEVEFLVGNWDGIFLLPCVPLQLEIRRTIAAYPRGKCASAPRVGSLLEPPHPLHFLTALPVLVKLVGRLGSVRAKQPSCPAVDEPASQPASSSSCRRISVQVHHLQP</sequence>
<reference evidence="2" key="1">
    <citation type="journal article" date="2009" name="PLoS Genet.">
        <title>Sequencing, mapping, and analysis of 27,455 maize full-length cDNAs.</title>
        <authorList>
            <person name="Soderlund C."/>
            <person name="Descour A."/>
            <person name="Kudrna D."/>
            <person name="Bomhoff M."/>
            <person name="Boyd L."/>
            <person name="Currie J."/>
            <person name="Angelova A."/>
            <person name="Collura K."/>
            <person name="Wissotski M."/>
            <person name="Ashley E."/>
            <person name="Morrow D."/>
            <person name="Fernandes J."/>
            <person name="Walbot V."/>
            <person name="Yu Y."/>
        </authorList>
    </citation>
    <scope>NUCLEOTIDE SEQUENCE</scope>
    <source>
        <strain evidence="2">B73</strain>
    </source>
</reference>
<feature type="region of interest" description="Disordered" evidence="1">
    <location>
        <begin position="98"/>
        <end position="129"/>
    </location>
</feature>
<proteinExistence type="evidence at transcript level"/>
<organism evidence="2">
    <name type="scientific">Zea mays</name>
    <name type="common">Maize</name>
    <dbReference type="NCBI Taxonomy" id="4577"/>
    <lineage>
        <taxon>Eukaryota</taxon>
        <taxon>Viridiplantae</taxon>
        <taxon>Streptophyta</taxon>
        <taxon>Embryophyta</taxon>
        <taxon>Tracheophyta</taxon>
        <taxon>Spermatophyta</taxon>
        <taxon>Magnoliopsida</taxon>
        <taxon>Liliopsida</taxon>
        <taxon>Poales</taxon>
        <taxon>Poaceae</taxon>
        <taxon>PACMAD clade</taxon>
        <taxon>Panicoideae</taxon>
        <taxon>Andropogonodae</taxon>
        <taxon>Andropogoneae</taxon>
        <taxon>Tripsacinae</taxon>
        <taxon>Zea</taxon>
    </lineage>
</organism>
<protein>
    <submittedName>
        <fullName evidence="2">Uncharacterized protein</fullName>
    </submittedName>
</protein>
<accession>C4J6Z2</accession>
<name>C4J6Z2_MAIZE</name>
<dbReference type="AlphaFoldDB" id="C4J6Z2"/>